<accession>A0A2G5C3P1</accession>
<dbReference type="GO" id="GO:0070012">
    <property type="term" value="F:oligopeptidase activity"/>
    <property type="evidence" value="ECO:0007669"/>
    <property type="project" value="TreeGrafter"/>
</dbReference>
<dbReference type="EMBL" id="KZ305119">
    <property type="protein sequence ID" value="PIA25909.1"/>
    <property type="molecule type" value="Genomic_DNA"/>
</dbReference>
<keyword evidence="3" id="KW-0720">Serine protease</keyword>
<evidence type="ECO:0000313" key="5">
    <source>
        <dbReference type="EMBL" id="PIA25909.1"/>
    </source>
</evidence>
<dbReference type="EC" id="3.4.21.-" evidence="3"/>
<comment type="similarity">
    <text evidence="2 3">Belongs to the peptidase S9A family.</text>
</comment>
<dbReference type="GO" id="GO:0005829">
    <property type="term" value="C:cytosol"/>
    <property type="evidence" value="ECO:0007669"/>
    <property type="project" value="TreeGrafter"/>
</dbReference>
<organism evidence="5 6">
    <name type="scientific">Aquilegia coerulea</name>
    <name type="common">Rocky mountain columbine</name>
    <dbReference type="NCBI Taxonomy" id="218851"/>
    <lineage>
        <taxon>Eukaryota</taxon>
        <taxon>Viridiplantae</taxon>
        <taxon>Streptophyta</taxon>
        <taxon>Embryophyta</taxon>
        <taxon>Tracheophyta</taxon>
        <taxon>Spermatophyta</taxon>
        <taxon>Magnoliopsida</taxon>
        <taxon>Ranunculales</taxon>
        <taxon>Ranunculaceae</taxon>
        <taxon>Thalictroideae</taxon>
        <taxon>Aquilegia</taxon>
    </lineage>
</organism>
<name>A0A2G5C3P1_AQUCA</name>
<evidence type="ECO:0000259" key="4">
    <source>
        <dbReference type="Pfam" id="PF00326"/>
    </source>
</evidence>
<dbReference type="STRING" id="218851.A0A2G5C3P1"/>
<dbReference type="GO" id="GO:0006508">
    <property type="term" value="P:proteolysis"/>
    <property type="evidence" value="ECO:0007669"/>
    <property type="project" value="UniProtKB-KW"/>
</dbReference>
<protein>
    <recommendedName>
        <fullName evidence="3">Prolyl endopeptidase</fullName>
        <ecNumber evidence="3">3.4.21.-</ecNumber>
    </recommendedName>
</protein>
<keyword evidence="3" id="KW-0378">Hydrolase</keyword>
<dbReference type="AlphaFoldDB" id="A0A2G5C3P1"/>
<reference evidence="5 6" key="1">
    <citation type="submission" date="2017-09" db="EMBL/GenBank/DDBJ databases">
        <title>WGS assembly of Aquilegia coerulea Goldsmith.</title>
        <authorList>
            <person name="Hodges S."/>
            <person name="Kramer E."/>
            <person name="Nordborg M."/>
            <person name="Tomkins J."/>
            <person name="Borevitz J."/>
            <person name="Derieg N."/>
            <person name="Yan J."/>
            <person name="Mihaltcheva S."/>
            <person name="Hayes R.D."/>
            <person name="Rokhsar D."/>
        </authorList>
    </citation>
    <scope>NUCLEOTIDE SEQUENCE [LARGE SCALE GENOMIC DNA]</scope>
    <source>
        <strain evidence="6">cv. Goldsmith</strain>
    </source>
</reference>
<dbReference type="PRINTS" id="PR00862">
    <property type="entry name" value="PROLIGOPTASE"/>
</dbReference>
<gene>
    <name evidence="5" type="ORF">AQUCO_10300002v1</name>
</gene>
<evidence type="ECO:0000313" key="6">
    <source>
        <dbReference type="Proteomes" id="UP000230069"/>
    </source>
</evidence>
<dbReference type="InterPro" id="IPR001375">
    <property type="entry name" value="Peptidase_S9_cat"/>
</dbReference>
<dbReference type="PANTHER" id="PTHR42881">
    <property type="entry name" value="PROLYL ENDOPEPTIDASE"/>
    <property type="match status" value="1"/>
</dbReference>
<dbReference type="OrthoDB" id="496288at2759"/>
<sequence>MGLERWSVMQAEGVLNRQTIEFQLSRSQKKQNCFNDFSSAAEFLVSSGYTQPKKLCIERGSNGRILIVACVNQRPDLFCCALAHVDLMDMLRFHKFTIGVVVQVSKFSFGAVFS</sequence>
<dbReference type="InterPro" id="IPR051167">
    <property type="entry name" value="Prolyl_oligopep/macrocyclase"/>
</dbReference>
<dbReference type="InterPro" id="IPR002470">
    <property type="entry name" value="Peptidase_S9A"/>
</dbReference>
<evidence type="ECO:0000256" key="3">
    <source>
        <dbReference type="RuleBase" id="RU368024"/>
    </source>
</evidence>
<dbReference type="Pfam" id="PF00326">
    <property type="entry name" value="Peptidase_S9"/>
    <property type="match status" value="1"/>
</dbReference>
<keyword evidence="6" id="KW-1185">Reference proteome</keyword>
<keyword evidence="3" id="KW-0645">Protease</keyword>
<dbReference type="Gene3D" id="3.40.50.1820">
    <property type="entry name" value="alpha/beta hydrolase"/>
    <property type="match status" value="1"/>
</dbReference>
<evidence type="ECO:0000256" key="1">
    <source>
        <dbReference type="ARBA" id="ARBA00001070"/>
    </source>
</evidence>
<dbReference type="InterPro" id="IPR029058">
    <property type="entry name" value="AB_hydrolase_fold"/>
</dbReference>
<comment type="catalytic activity">
    <reaction evidence="1">
        <text>Hydrolysis of Pro-|-Xaa &gt;&gt; Ala-|-Xaa in oligopeptides.</text>
        <dbReference type="EC" id="3.4.21.26"/>
    </reaction>
</comment>
<dbReference type="Proteomes" id="UP000230069">
    <property type="component" value="Unassembled WGS sequence"/>
</dbReference>
<evidence type="ECO:0000256" key="2">
    <source>
        <dbReference type="ARBA" id="ARBA00005228"/>
    </source>
</evidence>
<dbReference type="PANTHER" id="PTHR42881:SF2">
    <property type="entry name" value="PROLYL ENDOPEPTIDASE"/>
    <property type="match status" value="1"/>
</dbReference>
<feature type="domain" description="Peptidase S9 prolyl oligopeptidase catalytic" evidence="4">
    <location>
        <begin position="26"/>
        <end position="97"/>
    </location>
</feature>
<dbReference type="InParanoid" id="A0A2G5C3P1"/>
<proteinExistence type="inferred from homology"/>
<dbReference type="SUPFAM" id="SSF53474">
    <property type="entry name" value="alpha/beta-Hydrolases"/>
    <property type="match status" value="1"/>
</dbReference>
<dbReference type="GO" id="GO:0004252">
    <property type="term" value="F:serine-type endopeptidase activity"/>
    <property type="evidence" value="ECO:0007669"/>
    <property type="project" value="UniProtKB-UniRule"/>
</dbReference>